<protein>
    <submittedName>
        <fullName evidence="1">Uncharacterized protein</fullName>
    </submittedName>
</protein>
<keyword evidence="2" id="KW-1185">Reference proteome</keyword>
<dbReference type="InParanoid" id="A0A3N7EDY2"/>
<organism evidence="1 2">
    <name type="scientific">Populus trichocarpa</name>
    <name type="common">Western balsam poplar</name>
    <name type="synonym">Populus balsamifera subsp. trichocarpa</name>
    <dbReference type="NCBI Taxonomy" id="3694"/>
    <lineage>
        <taxon>Eukaryota</taxon>
        <taxon>Viridiplantae</taxon>
        <taxon>Streptophyta</taxon>
        <taxon>Embryophyta</taxon>
        <taxon>Tracheophyta</taxon>
        <taxon>Spermatophyta</taxon>
        <taxon>Magnoliopsida</taxon>
        <taxon>eudicotyledons</taxon>
        <taxon>Gunneridae</taxon>
        <taxon>Pentapetalae</taxon>
        <taxon>rosids</taxon>
        <taxon>fabids</taxon>
        <taxon>Malpighiales</taxon>
        <taxon>Salicaceae</taxon>
        <taxon>Saliceae</taxon>
        <taxon>Populus</taxon>
    </lineage>
</organism>
<evidence type="ECO:0000313" key="1">
    <source>
        <dbReference type="EMBL" id="RQO84612.1"/>
    </source>
</evidence>
<dbReference type="EMBL" id="CM009290">
    <property type="protein sequence ID" value="RQO84612.1"/>
    <property type="molecule type" value="Genomic_DNA"/>
</dbReference>
<evidence type="ECO:0000313" key="2">
    <source>
        <dbReference type="Proteomes" id="UP000006729"/>
    </source>
</evidence>
<dbReference type="AlphaFoldDB" id="A0A3N7EDY2"/>
<sequence>MLLPFCLDDGSGWKCTAGFMMLVYRILFYSFEYELDQAKLHEEVEDLAKGMFWASATAP</sequence>
<reference evidence="1 2" key="1">
    <citation type="journal article" date="2006" name="Science">
        <title>The genome of black cottonwood, Populus trichocarpa (Torr. &amp; Gray).</title>
        <authorList>
            <person name="Tuskan G.A."/>
            <person name="Difazio S."/>
            <person name="Jansson S."/>
            <person name="Bohlmann J."/>
            <person name="Grigoriev I."/>
            <person name="Hellsten U."/>
            <person name="Putnam N."/>
            <person name="Ralph S."/>
            <person name="Rombauts S."/>
            <person name="Salamov A."/>
            <person name="Schein J."/>
            <person name="Sterck L."/>
            <person name="Aerts A."/>
            <person name="Bhalerao R.R."/>
            <person name="Bhalerao R.P."/>
            <person name="Blaudez D."/>
            <person name="Boerjan W."/>
            <person name="Brun A."/>
            <person name="Brunner A."/>
            <person name="Busov V."/>
            <person name="Campbell M."/>
            <person name="Carlson J."/>
            <person name="Chalot M."/>
            <person name="Chapman J."/>
            <person name="Chen G.L."/>
            <person name="Cooper D."/>
            <person name="Coutinho P.M."/>
            <person name="Couturier J."/>
            <person name="Covert S."/>
            <person name="Cronk Q."/>
            <person name="Cunningham R."/>
            <person name="Davis J."/>
            <person name="Degroeve S."/>
            <person name="Dejardin A."/>
            <person name="Depamphilis C."/>
            <person name="Detter J."/>
            <person name="Dirks B."/>
            <person name="Dubchak I."/>
            <person name="Duplessis S."/>
            <person name="Ehlting J."/>
            <person name="Ellis B."/>
            <person name="Gendler K."/>
            <person name="Goodstein D."/>
            <person name="Gribskov M."/>
            <person name="Grimwood J."/>
            <person name="Groover A."/>
            <person name="Gunter L."/>
            <person name="Hamberger B."/>
            <person name="Heinze B."/>
            <person name="Helariutta Y."/>
            <person name="Henrissat B."/>
            <person name="Holligan D."/>
            <person name="Holt R."/>
            <person name="Huang W."/>
            <person name="Islam-Faridi N."/>
            <person name="Jones S."/>
            <person name="Jones-Rhoades M."/>
            <person name="Jorgensen R."/>
            <person name="Joshi C."/>
            <person name="Kangasjarvi J."/>
            <person name="Karlsson J."/>
            <person name="Kelleher C."/>
            <person name="Kirkpatrick R."/>
            <person name="Kirst M."/>
            <person name="Kohler A."/>
            <person name="Kalluri U."/>
            <person name="Larimer F."/>
            <person name="Leebens-Mack J."/>
            <person name="Leple J.C."/>
            <person name="Locascio P."/>
            <person name="Lou Y."/>
            <person name="Lucas S."/>
            <person name="Martin F."/>
            <person name="Montanini B."/>
            <person name="Napoli C."/>
            <person name="Nelson D.R."/>
            <person name="Nelson C."/>
            <person name="Nieminen K."/>
            <person name="Nilsson O."/>
            <person name="Pereda V."/>
            <person name="Peter G."/>
            <person name="Philippe R."/>
            <person name="Pilate G."/>
            <person name="Poliakov A."/>
            <person name="Razumovskaya J."/>
            <person name="Richardson P."/>
            <person name="Rinaldi C."/>
            <person name="Ritland K."/>
            <person name="Rouze P."/>
            <person name="Ryaboy D."/>
            <person name="Schmutz J."/>
            <person name="Schrader J."/>
            <person name="Segerman B."/>
            <person name="Shin H."/>
            <person name="Siddiqui A."/>
            <person name="Sterky F."/>
            <person name="Terry A."/>
            <person name="Tsai C.J."/>
            <person name="Uberbacher E."/>
            <person name="Unneberg P."/>
            <person name="Vahala J."/>
            <person name="Wall K."/>
            <person name="Wessler S."/>
            <person name="Yang G."/>
            <person name="Yin T."/>
            <person name="Douglas C."/>
            <person name="Marra M."/>
            <person name="Sandberg G."/>
            <person name="Van de Peer Y."/>
            <person name="Rokhsar D."/>
        </authorList>
    </citation>
    <scope>NUCLEOTIDE SEQUENCE [LARGE SCALE GENOMIC DNA]</scope>
    <source>
        <strain evidence="2">cv. Nisqually</strain>
    </source>
</reference>
<accession>A0A3N7EDY2</accession>
<dbReference type="Gramene" id="Potri.001G088050.1.v4.1">
    <property type="protein sequence ID" value="Potri.001G088050.1.v4.1"/>
    <property type="gene ID" value="Potri.001G088050.v4.1"/>
</dbReference>
<name>A0A3N7EDY2_POPTR</name>
<proteinExistence type="predicted"/>
<dbReference type="Proteomes" id="UP000006729">
    <property type="component" value="Chromosome 1"/>
</dbReference>
<gene>
    <name evidence="1" type="ORF">POPTR_001G088050</name>
</gene>